<sequence>MNDTQNTTDQETGGARPHDPAPGELHFGIGTFAFQTDGADGTPVTGAQVIRDVVDEAVAAERVGLDSFGIAEHYRPRMMDTAAPVILGAIAARTDTLRLGTAVTVLSTQDPVRVYHEFATLDAVSRGRAQMIVGRGSAIESFPLFGHSLSDYEELFDEKLELLTRLMRERPITWEGRFRPPLDEHTLEPGLEHGPIPIWVGVGGSPQSAVRAAKFGHPLMLGIIGGSAERFALLADLYRQSLDAYGKPAQPVGMHVHGYIADTDEEAIEKFWPVWSGMMNDEAPKRGWAPYRRDRYEAEVAGGALYVGSPETVARRVADAMTALGASRFDFVAGASHMPHADKKDSIERFGLDVLPRVRALLASQTTQSARAVSA</sequence>
<keyword evidence="2" id="KW-0503">Monooxygenase</keyword>
<evidence type="ECO:0000313" key="5">
    <source>
        <dbReference type="EMBL" id="MBB5743597.1"/>
    </source>
</evidence>
<dbReference type="InterPro" id="IPR036661">
    <property type="entry name" value="Luciferase-like_sf"/>
</dbReference>
<reference evidence="5 6" key="1">
    <citation type="submission" date="2020-08" db="EMBL/GenBank/DDBJ databases">
        <title>Sequencing the genomes of 1000 actinobacteria strains.</title>
        <authorList>
            <person name="Klenk H.-P."/>
        </authorList>
    </citation>
    <scope>NUCLEOTIDE SEQUENCE [LARGE SCALE GENOMIC DNA]</scope>
    <source>
        <strain evidence="5 6">DSM 24823</strain>
    </source>
</reference>
<dbReference type="PANTHER" id="PTHR30137">
    <property type="entry name" value="LUCIFERASE-LIKE MONOOXYGENASE"/>
    <property type="match status" value="1"/>
</dbReference>
<dbReference type="InterPro" id="IPR011251">
    <property type="entry name" value="Luciferase-like_dom"/>
</dbReference>
<comment type="caution">
    <text evidence="5">The sequence shown here is derived from an EMBL/GenBank/DDBJ whole genome shotgun (WGS) entry which is preliminary data.</text>
</comment>
<dbReference type="Pfam" id="PF00296">
    <property type="entry name" value="Bac_luciferase"/>
    <property type="match status" value="1"/>
</dbReference>
<dbReference type="RefSeq" id="WP_184283537.1">
    <property type="nucleotide sequence ID" value="NZ_BAAAPG010000001.1"/>
</dbReference>
<evidence type="ECO:0000256" key="2">
    <source>
        <dbReference type="ARBA" id="ARBA00023033"/>
    </source>
</evidence>
<gene>
    <name evidence="5" type="ORF">HD600_002094</name>
</gene>
<dbReference type="Gene3D" id="3.20.20.30">
    <property type="entry name" value="Luciferase-like domain"/>
    <property type="match status" value="1"/>
</dbReference>
<dbReference type="AlphaFoldDB" id="A0A7W9CE42"/>
<feature type="region of interest" description="Disordered" evidence="3">
    <location>
        <begin position="1"/>
        <end position="22"/>
    </location>
</feature>
<proteinExistence type="predicted"/>
<protein>
    <submittedName>
        <fullName evidence="5">Putative LLM family oxidoreductase</fullName>
    </submittedName>
</protein>
<evidence type="ECO:0000313" key="6">
    <source>
        <dbReference type="Proteomes" id="UP000517712"/>
    </source>
</evidence>
<feature type="domain" description="Luciferase-like" evidence="4">
    <location>
        <begin position="39"/>
        <end position="327"/>
    </location>
</feature>
<dbReference type="GO" id="GO:0016705">
    <property type="term" value="F:oxidoreductase activity, acting on paired donors, with incorporation or reduction of molecular oxygen"/>
    <property type="evidence" value="ECO:0007669"/>
    <property type="project" value="InterPro"/>
</dbReference>
<name>A0A7W9CE42_9MICO</name>
<dbReference type="GO" id="GO:0004497">
    <property type="term" value="F:monooxygenase activity"/>
    <property type="evidence" value="ECO:0007669"/>
    <property type="project" value="UniProtKB-KW"/>
</dbReference>
<dbReference type="EMBL" id="JACHMU010000001">
    <property type="protein sequence ID" value="MBB5743597.1"/>
    <property type="molecule type" value="Genomic_DNA"/>
</dbReference>
<feature type="compositionally biased region" description="Polar residues" evidence="3">
    <location>
        <begin position="1"/>
        <end position="11"/>
    </location>
</feature>
<dbReference type="Proteomes" id="UP000517712">
    <property type="component" value="Unassembled WGS sequence"/>
</dbReference>
<keyword evidence="6" id="KW-1185">Reference proteome</keyword>
<dbReference type="PANTHER" id="PTHR30137:SF8">
    <property type="entry name" value="BLR5498 PROTEIN"/>
    <property type="match status" value="1"/>
</dbReference>
<evidence type="ECO:0000259" key="4">
    <source>
        <dbReference type="Pfam" id="PF00296"/>
    </source>
</evidence>
<keyword evidence="1" id="KW-0560">Oxidoreductase</keyword>
<accession>A0A7W9CE42</accession>
<dbReference type="GO" id="GO:0005829">
    <property type="term" value="C:cytosol"/>
    <property type="evidence" value="ECO:0007669"/>
    <property type="project" value="TreeGrafter"/>
</dbReference>
<dbReference type="InterPro" id="IPR050766">
    <property type="entry name" value="Bact_Lucif_Oxidored"/>
</dbReference>
<evidence type="ECO:0000256" key="1">
    <source>
        <dbReference type="ARBA" id="ARBA00023002"/>
    </source>
</evidence>
<dbReference type="SUPFAM" id="SSF51679">
    <property type="entry name" value="Bacterial luciferase-like"/>
    <property type="match status" value="1"/>
</dbReference>
<organism evidence="5 6">
    <name type="scientific">Microbacterium ginsengiterrae</name>
    <dbReference type="NCBI Taxonomy" id="546115"/>
    <lineage>
        <taxon>Bacteria</taxon>
        <taxon>Bacillati</taxon>
        <taxon>Actinomycetota</taxon>
        <taxon>Actinomycetes</taxon>
        <taxon>Micrococcales</taxon>
        <taxon>Microbacteriaceae</taxon>
        <taxon>Microbacterium</taxon>
    </lineage>
</organism>
<evidence type="ECO:0000256" key="3">
    <source>
        <dbReference type="SAM" id="MobiDB-lite"/>
    </source>
</evidence>